<dbReference type="GeneID" id="111449485"/>
<evidence type="ECO:0000313" key="1">
    <source>
        <dbReference type="Proteomes" id="UP000504609"/>
    </source>
</evidence>
<dbReference type="Proteomes" id="UP000504609">
    <property type="component" value="Unplaced"/>
</dbReference>
<dbReference type="AlphaFoldDB" id="A0A6J1G077"/>
<reference evidence="2" key="1">
    <citation type="submission" date="2025-08" db="UniProtKB">
        <authorList>
            <consortium name="RefSeq"/>
        </authorList>
    </citation>
    <scope>IDENTIFICATION</scope>
    <source>
        <tissue evidence="2">Young leaves</tissue>
    </source>
</reference>
<name>A0A6J1G077_CUCMO</name>
<accession>A0A6J1G077</accession>
<evidence type="ECO:0000313" key="2">
    <source>
        <dbReference type="RefSeq" id="XP_022945164.1"/>
    </source>
</evidence>
<proteinExistence type="predicted"/>
<dbReference type="KEGG" id="cmos:111449485"/>
<sequence>MRNQRTTEIIRRCAHISFAVSDIFPTSVKETRKKTSCLGIPLCFCWCKYHIYDHANARSRWFKPRTSIRSVFLQMLSDERLLEQSSDLLYQVAYTNSCAQRYES</sequence>
<protein>
    <submittedName>
        <fullName evidence="2">Uncharacterized protein LOC111449485</fullName>
    </submittedName>
</protein>
<gene>
    <name evidence="2" type="primary">LOC111449485</name>
</gene>
<keyword evidence="1" id="KW-1185">Reference proteome</keyword>
<organism evidence="1 2">
    <name type="scientific">Cucurbita moschata</name>
    <name type="common">Winter crookneck squash</name>
    <name type="synonym">Cucurbita pepo var. moschata</name>
    <dbReference type="NCBI Taxonomy" id="3662"/>
    <lineage>
        <taxon>Eukaryota</taxon>
        <taxon>Viridiplantae</taxon>
        <taxon>Streptophyta</taxon>
        <taxon>Embryophyta</taxon>
        <taxon>Tracheophyta</taxon>
        <taxon>Spermatophyta</taxon>
        <taxon>Magnoliopsida</taxon>
        <taxon>eudicotyledons</taxon>
        <taxon>Gunneridae</taxon>
        <taxon>Pentapetalae</taxon>
        <taxon>rosids</taxon>
        <taxon>fabids</taxon>
        <taxon>Cucurbitales</taxon>
        <taxon>Cucurbitaceae</taxon>
        <taxon>Cucurbiteae</taxon>
        <taxon>Cucurbita</taxon>
    </lineage>
</organism>
<dbReference type="RefSeq" id="XP_022945164.1">
    <property type="nucleotide sequence ID" value="XM_023089396.1"/>
</dbReference>